<dbReference type="SUPFAM" id="SSF47807">
    <property type="entry name" value="5' to 3' exonuclease, C-terminal subdomain"/>
    <property type="match status" value="1"/>
</dbReference>
<evidence type="ECO:0000313" key="8">
    <source>
        <dbReference type="Proteomes" id="UP000009005"/>
    </source>
</evidence>
<dbReference type="Gene3D" id="1.10.150.20">
    <property type="entry name" value="5' to 3' exonuclease, C-terminal subdomain"/>
    <property type="match status" value="1"/>
</dbReference>
<dbReference type="InterPro" id="IPR020046">
    <property type="entry name" value="5-3_exonucl_a-hlix_arch_N"/>
</dbReference>
<dbReference type="Gene3D" id="3.40.50.1010">
    <property type="entry name" value="5'-nuclease"/>
    <property type="match status" value="1"/>
</dbReference>
<dbReference type="GO" id="GO:0033567">
    <property type="term" value="P:DNA replication, Okazaki fragment processing"/>
    <property type="evidence" value="ECO:0007669"/>
    <property type="project" value="InterPro"/>
</dbReference>
<evidence type="ECO:0000256" key="2">
    <source>
        <dbReference type="ARBA" id="ARBA00022801"/>
    </source>
</evidence>
<dbReference type="InterPro" id="IPR036279">
    <property type="entry name" value="5-3_exonuclease_C_sf"/>
</dbReference>
<protein>
    <recommendedName>
        <fullName evidence="5">5'-3' exonuclease</fullName>
    </recommendedName>
</protein>
<gene>
    <name evidence="7" type="ordered locus">WEN_00685</name>
</gene>
<dbReference type="STRING" id="1197325.WEN_00685"/>
<organism evidence="7 8">
    <name type="scientific">Mycoplasma wenyonii (strain Massachusetts)</name>
    <name type="common">Eperythrozoon wenyonii</name>
    <dbReference type="NCBI Taxonomy" id="1197325"/>
    <lineage>
        <taxon>Bacteria</taxon>
        <taxon>Bacillati</taxon>
        <taxon>Mycoplasmatota</taxon>
        <taxon>Mollicutes</taxon>
        <taxon>Mycoplasmataceae</taxon>
        <taxon>Mycoplasma</taxon>
    </lineage>
</organism>
<dbReference type="Pfam" id="PF01367">
    <property type="entry name" value="5_3_exonuc"/>
    <property type="match status" value="1"/>
</dbReference>
<dbReference type="CDD" id="cd09859">
    <property type="entry name" value="PIN_53EXO"/>
    <property type="match status" value="1"/>
</dbReference>
<dbReference type="Pfam" id="PF02739">
    <property type="entry name" value="5_3_exonuc_N"/>
    <property type="match status" value="1"/>
</dbReference>
<dbReference type="AlphaFoldDB" id="I6ZED3"/>
<evidence type="ECO:0000256" key="3">
    <source>
        <dbReference type="ARBA" id="ARBA00023125"/>
    </source>
</evidence>
<dbReference type="InterPro" id="IPR020045">
    <property type="entry name" value="DNA_polI_H3TH"/>
</dbReference>
<dbReference type="GO" id="GO:0008409">
    <property type="term" value="F:5'-3' exonuclease activity"/>
    <property type="evidence" value="ECO:0007669"/>
    <property type="project" value="InterPro"/>
</dbReference>
<dbReference type="CDD" id="cd09898">
    <property type="entry name" value="H3TH_53EXO"/>
    <property type="match status" value="1"/>
</dbReference>
<dbReference type="PANTHER" id="PTHR42646:SF2">
    <property type="entry name" value="5'-3' EXONUCLEASE FAMILY PROTEIN"/>
    <property type="match status" value="1"/>
</dbReference>
<dbReference type="SMART" id="SM00279">
    <property type="entry name" value="HhH2"/>
    <property type="match status" value="1"/>
</dbReference>
<reference evidence="7 8" key="1">
    <citation type="journal article" date="2012" name="J. Bacteriol.">
        <title>Complete genome sequence of Mycoplasma wenyonii strain Massachusetts.</title>
        <authorList>
            <person name="Dos Santos A.P."/>
            <person name="Guimaraes A.M."/>
            <person name="do Nascimento N.C."/>
            <person name="Sanmiguel P.J."/>
            <person name="Messick J.B."/>
        </authorList>
    </citation>
    <scope>NUCLEOTIDE SEQUENCE [LARGE SCALE GENOMIC DNA]</scope>
    <source>
        <strain evidence="7 8">Massachusetts</strain>
    </source>
</reference>
<dbReference type="HOGENOM" id="CLU_004675_1_5_14"/>
<dbReference type="GO" id="GO:0003677">
    <property type="term" value="F:DNA binding"/>
    <property type="evidence" value="ECO:0007669"/>
    <property type="project" value="UniProtKB-KW"/>
</dbReference>
<dbReference type="GO" id="GO:0017108">
    <property type="term" value="F:5'-flap endonuclease activity"/>
    <property type="evidence" value="ECO:0007669"/>
    <property type="project" value="InterPro"/>
</dbReference>
<evidence type="ECO:0000259" key="6">
    <source>
        <dbReference type="SMART" id="SM00475"/>
    </source>
</evidence>
<name>I6ZED3_MYCWM</name>
<evidence type="ECO:0000256" key="4">
    <source>
        <dbReference type="ARBA" id="ARBA00049957"/>
    </source>
</evidence>
<dbReference type="PANTHER" id="PTHR42646">
    <property type="entry name" value="FLAP ENDONUCLEASE XNI"/>
    <property type="match status" value="1"/>
</dbReference>
<keyword evidence="8" id="KW-1185">Reference proteome</keyword>
<evidence type="ECO:0000256" key="1">
    <source>
        <dbReference type="ARBA" id="ARBA00022722"/>
    </source>
</evidence>
<dbReference type="KEGG" id="mwe:WEN_00685"/>
<keyword evidence="2" id="KW-0378">Hydrolase</keyword>
<evidence type="ECO:0000313" key="7">
    <source>
        <dbReference type="EMBL" id="AFN64942.1"/>
    </source>
</evidence>
<sequence length="277" mass="31712">MNKRFLLIDGNSIIYRCFHAVYPKDPNVLPAKIKENFFDLFTSQLRKWLKLNSYGYGLLALDVDRKSFRTEILPIYKANREPMPQELVDWFPEIILKAREEGINALYAPRGYEADDLIGTLSRQLSEADYRVDIITIDKDLLQLVNHLVSVIRIKISSGLEINNHQNFSELNEGLSPFQIPLLKALAGDSSDNYSGIPGIGPKNATKLITDYQTKERLLSSLDNLPESRIKRSLQANLETLEKCLQLATIQTKIRFKYSLSDFTIKSENNSRTRKSN</sequence>
<dbReference type="FunFam" id="1.10.150.20:FF:000003">
    <property type="entry name" value="DNA polymerase I"/>
    <property type="match status" value="1"/>
</dbReference>
<accession>I6ZED3</accession>
<keyword evidence="1" id="KW-0540">Nuclease</keyword>
<dbReference type="Proteomes" id="UP000009005">
    <property type="component" value="Chromosome"/>
</dbReference>
<dbReference type="EMBL" id="CP003703">
    <property type="protein sequence ID" value="AFN64942.1"/>
    <property type="molecule type" value="Genomic_DNA"/>
</dbReference>
<dbReference type="SMART" id="SM00475">
    <property type="entry name" value="53EXOc"/>
    <property type="match status" value="1"/>
</dbReference>
<feature type="domain" description="5'-3' exonuclease" evidence="6">
    <location>
        <begin position="3"/>
        <end position="266"/>
    </location>
</feature>
<comment type="function">
    <text evidence="4">5'-3' exonuclease acting preferentially on double-stranded DNA.</text>
</comment>
<proteinExistence type="predicted"/>
<dbReference type="InterPro" id="IPR008918">
    <property type="entry name" value="HhH2"/>
</dbReference>
<dbReference type="InterPro" id="IPR038969">
    <property type="entry name" value="FEN"/>
</dbReference>
<dbReference type="InterPro" id="IPR029060">
    <property type="entry name" value="PIN-like_dom_sf"/>
</dbReference>
<keyword evidence="3" id="KW-0238">DNA-binding</keyword>
<evidence type="ECO:0000256" key="5">
    <source>
        <dbReference type="ARBA" id="ARBA00050026"/>
    </source>
</evidence>
<dbReference type="SUPFAM" id="SSF88723">
    <property type="entry name" value="PIN domain-like"/>
    <property type="match status" value="1"/>
</dbReference>
<dbReference type="InterPro" id="IPR002421">
    <property type="entry name" value="5-3_exonuclease"/>
</dbReference>
<dbReference type="PATRIC" id="fig|1197325.3.peg.151"/>
<dbReference type="RefSeq" id="WP_014849652.1">
    <property type="nucleotide sequence ID" value="NC_018149.1"/>
</dbReference>